<accession>A0A2Z7BEP2</accession>
<reference evidence="2 3" key="1">
    <citation type="journal article" date="2015" name="Proc. Natl. Acad. Sci. U.S.A.">
        <title>The resurrection genome of Boea hygrometrica: A blueprint for survival of dehydration.</title>
        <authorList>
            <person name="Xiao L."/>
            <person name="Yang G."/>
            <person name="Zhang L."/>
            <person name="Yang X."/>
            <person name="Zhao S."/>
            <person name="Ji Z."/>
            <person name="Zhou Q."/>
            <person name="Hu M."/>
            <person name="Wang Y."/>
            <person name="Chen M."/>
            <person name="Xu Y."/>
            <person name="Jin H."/>
            <person name="Xiao X."/>
            <person name="Hu G."/>
            <person name="Bao F."/>
            <person name="Hu Y."/>
            <person name="Wan P."/>
            <person name="Li L."/>
            <person name="Deng X."/>
            <person name="Kuang T."/>
            <person name="Xiang C."/>
            <person name="Zhu J.K."/>
            <person name="Oliver M.J."/>
            <person name="He Y."/>
        </authorList>
    </citation>
    <scope>NUCLEOTIDE SEQUENCE [LARGE SCALE GENOMIC DNA]</scope>
    <source>
        <strain evidence="3">cv. XS01</strain>
    </source>
</reference>
<feature type="compositionally biased region" description="Polar residues" evidence="1">
    <location>
        <begin position="1"/>
        <end position="10"/>
    </location>
</feature>
<keyword evidence="3" id="KW-1185">Reference proteome</keyword>
<evidence type="ECO:0000313" key="3">
    <source>
        <dbReference type="Proteomes" id="UP000250235"/>
    </source>
</evidence>
<sequence length="135" mass="14284">MPSRRNQAQNIRDFRNPDRESSRGEPSGGGAVTVEQVIQLVASIVEQVLARRGKTHIGPGSQPHVEEVRKLQEEISSIRSTTGDGIPSSAYTRRPKEICADGFSSSSWPERISGEEAAAVLGGGGGFVRGRGGGA</sequence>
<feature type="region of interest" description="Disordered" evidence="1">
    <location>
        <begin position="1"/>
        <end position="31"/>
    </location>
</feature>
<evidence type="ECO:0000313" key="2">
    <source>
        <dbReference type="EMBL" id="KZV32575.1"/>
    </source>
</evidence>
<dbReference type="EMBL" id="KV006433">
    <property type="protein sequence ID" value="KZV32575.1"/>
    <property type="molecule type" value="Genomic_DNA"/>
</dbReference>
<proteinExistence type="predicted"/>
<dbReference type="AlphaFoldDB" id="A0A2Z7BEP2"/>
<organism evidence="2 3">
    <name type="scientific">Dorcoceras hygrometricum</name>
    <dbReference type="NCBI Taxonomy" id="472368"/>
    <lineage>
        <taxon>Eukaryota</taxon>
        <taxon>Viridiplantae</taxon>
        <taxon>Streptophyta</taxon>
        <taxon>Embryophyta</taxon>
        <taxon>Tracheophyta</taxon>
        <taxon>Spermatophyta</taxon>
        <taxon>Magnoliopsida</taxon>
        <taxon>eudicotyledons</taxon>
        <taxon>Gunneridae</taxon>
        <taxon>Pentapetalae</taxon>
        <taxon>asterids</taxon>
        <taxon>lamiids</taxon>
        <taxon>Lamiales</taxon>
        <taxon>Gesneriaceae</taxon>
        <taxon>Didymocarpoideae</taxon>
        <taxon>Trichosporeae</taxon>
        <taxon>Loxocarpinae</taxon>
        <taxon>Dorcoceras</taxon>
    </lineage>
</organism>
<protein>
    <submittedName>
        <fullName evidence="2">TMV resistance protein N-like</fullName>
    </submittedName>
</protein>
<evidence type="ECO:0000256" key="1">
    <source>
        <dbReference type="SAM" id="MobiDB-lite"/>
    </source>
</evidence>
<dbReference type="Proteomes" id="UP000250235">
    <property type="component" value="Unassembled WGS sequence"/>
</dbReference>
<feature type="compositionally biased region" description="Basic and acidic residues" evidence="1">
    <location>
        <begin position="12"/>
        <end position="23"/>
    </location>
</feature>
<feature type="region of interest" description="Disordered" evidence="1">
    <location>
        <begin position="76"/>
        <end position="95"/>
    </location>
</feature>
<name>A0A2Z7BEP2_9LAMI</name>
<gene>
    <name evidence="2" type="ORF">F511_36618</name>
</gene>